<feature type="domain" description="CheB-type methylesterase" evidence="5">
    <location>
        <begin position="1"/>
        <end position="127"/>
    </location>
</feature>
<evidence type="ECO:0000256" key="3">
    <source>
        <dbReference type="ARBA" id="ARBA00048267"/>
    </source>
</evidence>
<dbReference type="Pfam" id="PF01339">
    <property type="entry name" value="CheB_methylest"/>
    <property type="match status" value="1"/>
</dbReference>
<comment type="caution">
    <text evidence="6">The sequence shown here is derived from an EMBL/GenBank/DDBJ whole genome shotgun (WGS) entry which is preliminary data.</text>
</comment>
<reference evidence="7" key="1">
    <citation type="submission" date="2017-09" db="EMBL/GenBank/DDBJ databases">
        <title>The Reconstruction of 2,631 Draft Metagenome-Assembled Genomes from the Global Oceans.</title>
        <authorList>
            <person name="Tully B.J."/>
            <person name="Graham E.D."/>
            <person name="Heidelberg J.F."/>
        </authorList>
    </citation>
    <scope>NUCLEOTIDE SEQUENCE [LARGE SCALE GENOMIC DNA]</scope>
</reference>
<sequence length="139" mass="15207">SKIRVKEAVLGDRLEPGLALLSPGDQHLELRSEAYGYFVELNSGSLVNRHRPSVDVLFDSVAQYAGIDSMGILLTGMGSDGARGLLQMRQKGAWTIAQEESSCVVYGMPRVAVELSATREILTPEQIITRLQLLSHKNL</sequence>
<evidence type="ECO:0000256" key="4">
    <source>
        <dbReference type="PROSITE-ProRule" id="PRU00050"/>
    </source>
</evidence>
<organism evidence="6 7">
    <name type="scientific">SAR324 cluster bacterium</name>
    <dbReference type="NCBI Taxonomy" id="2024889"/>
    <lineage>
        <taxon>Bacteria</taxon>
        <taxon>Deltaproteobacteria</taxon>
        <taxon>SAR324 cluster</taxon>
    </lineage>
</organism>
<dbReference type="InterPro" id="IPR000673">
    <property type="entry name" value="Sig_transdc_resp-reg_Me-estase"/>
</dbReference>
<dbReference type="GO" id="GO:0006935">
    <property type="term" value="P:chemotaxis"/>
    <property type="evidence" value="ECO:0007669"/>
    <property type="project" value="InterPro"/>
</dbReference>
<dbReference type="GO" id="GO:0000156">
    <property type="term" value="F:phosphorelay response regulator activity"/>
    <property type="evidence" value="ECO:0007669"/>
    <property type="project" value="InterPro"/>
</dbReference>
<proteinExistence type="predicted"/>
<feature type="non-terminal residue" evidence="6">
    <location>
        <position position="1"/>
    </location>
</feature>
<accession>A0A2D6YJ49</accession>
<dbReference type="PANTHER" id="PTHR42872:SF6">
    <property type="entry name" value="PROTEIN-GLUTAMATE METHYLESTERASE_PROTEIN-GLUTAMINE GLUTAMINASE"/>
    <property type="match status" value="1"/>
</dbReference>
<comment type="caution">
    <text evidence="4">Lacks conserved residue(s) required for the propagation of feature annotation.</text>
</comment>
<evidence type="ECO:0000259" key="5">
    <source>
        <dbReference type="PROSITE" id="PS50122"/>
    </source>
</evidence>
<gene>
    <name evidence="6" type="ORF">CMN54_06865</name>
</gene>
<dbReference type="GO" id="GO:0008984">
    <property type="term" value="F:protein-glutamate methylesterase activity"/>
    <property type="evidence" value="ECO:0007669"/>
    <property type="project" value="UniProtKB-EC"/>
</dbReference>
<dbReference type="SUPFAM" id="SSF52738">
    <property type="entry name" value="Methylesterase CheB, C-terminal domain"/>
    <property type="match status" value="1"/>
</dbReference>
<dbReference type="CDD" id="cd16432">
    <property type="entry name" value="CheB_Rec"/>
    <property type="match status" value="1"/>
</dbReference>
<dbReference type="EMBL" id="NZEX01000081">
    <property type="protein sequence ID" value="MAH63152.1"/>
    <property type="molecule type" value="Genomic_DNA"/>
</dbReference>
<comment type="catalytic activity">
    <reaction evidence="3">
        <text>[protein]-L-glutamate 5-O-methyl ester + H2O = L-glutamyl-[protein] + methanol + H(+)</text>
        <dbReference type="Rhea" id="RHEA:23236"/>
        <dbReference type="Rhea" id="RHEA-COMP:10208"/>
        <dbReference type="Rhea" id="RHEA-COMP:10311"/>
        <dbReference type="ChEBI" id="CHEBI:15377"/>
        <dbReference type="ChEBI" id="CHEBI:15378"/>
        <dbReference type="ChEBI" id="CHEBI:17790"/>
        <dbReference type="ChEBI" id="CHEBI:29973"/>
        <dbReference type="ChEBI" id="CHEBI:82795"/>
        <dbReference type="EC" id="3.1.1.61"/>
    </reaction>
</comment>
<name>A0A2D6YJ49_9DELT</name>
<evidence type="ECO:0000256" key="1">
    <source>
        <dbReference type="ARBA" id="ARBA00022801"/>
    </source>
</evidence>
<dbReference type="PROSITE" id="PS50122">
    <property type="entry name" value="CHEB"/>
    <property type="match status" value="1"/>
</dbReference>
<dbReference type="Gene3D" id="3.40.50.180">
    <property type="entry name" value="Methylesterase CheB, C-terminal domain"/>
    <property type="match status" value="1"/>
</dbReference>
<keyword evidence="1" id="KW-0378">Hydrolase</keyword>
<dbReference type="AlphaFoldDB" id="A0A2D6YJ49"/>
<evidence type="ECO:0000313" key="7">
    <source>
        <dbReference type="Proteomes" id="UP000226525"/>
    </source>
</evidence>
<dbReference type="EC" id="3.1.1.61" evidence="2"/>
<dbReference type="InterPro" id="IPR035909">
    <property type="entry name" value="CheB_C"/>
</dbReference>
<dbReference type="GO" id="GO:0005737">
    <property type="term" value="C:cytoplasm"/>
    <property type="evidence" value="ECO:0007669"/>
    <property type="project" value="InterPro"/>
</dbReference>
<evidence type="ECO:0000256" key="2">
    <source>
        <dbReference type="ARBA" id="ARBA00039140"/>
    </source>
</evidence>
<evidence type="ECO:0000313" key="6">
    <source>
        <dbReference type="EMBL" id="MAH63152.1"/>
    </source>
</evidence>
<protein>
    <recommendedName>
        <fullName evidence="2">protein-glutamate methylesterase</fullName>
        <ecNumber evidence="2">3.1.1.61</ecNumber>
    </recommendedName>
</protein>
<dbReference type="PANTHER" id="PTHR42872">
    <property type="entry name" value="PROTEIN-GLUTAMATE METHYLESTERASE/PROTEIN-GLUTAMINE GLUTAMINASE"/>
    <property type="match status" value="1"/>
</dbReference>
<dbReference type="Proteomes" id="UP000226525">
    <property type="component" value="Unassembled WGS sequence"/>
</dbReference>